<dbReference type="AlphaFoldDB" id="A0ABD2KPB1"/>
<evidence type="ECO:0000313" key="2">
    <source>
        <dbReference type="Proteomes" id="UP001620626"/>
    </source>
</evidence>
<protein>
    <submittedName>
        <fullName evidence="1">Uncharacterized protein</fullName>
    </submittedName>
</protein>
<gene>
    <name evidence="1" type="ORF">niasHT_022389</name>
</gene>
<dbReference type="EMBL" id="JBICBT010000704">
    <property type="protein sequence ID" value="KAL3104678.1"/>
    <property type="molecule type" value="Genomic_DNA"/>
</dbReference>
<keyword evidence="2" id="KW-1185">Reference proteome</keyword>
<evidence type="ECO:0000313" key="1">
    <source>
        <dbReference type="EMBL" id="KAL3104678.1"/>
    </source>
</evidence>
<sequence>MEMASNCIRSSVNVRGLIWYNGTPSYGLMSLEAIAFENELISVLNSANIPNLQHILHAAGLPVPDGTNDRVGLANVALNRCVQVVRIVAESPFTTVQHLTVLGNFLRERSSELSRKHHL</sequence>
<organism evidence="1 2">
    <name type="scientific">Heterodera trifolii</name>
    <dbReference type="NCBI Taxonomy" id="157864"/>
    <lineage>
        <taxon>Eukaryota</taxon>
        <taxon>Metazoa</taxon>
        <taxon>Ecdysozoa</taxon>
        <taxon>Nematoda</taxon>
        <taxon>Chromadorea</taxon>
        <taxon>Rhabditida</taxon>
        <taxon>Tylenchina</taxon>
        <taxon>Tylenchomorpha</taxon>
        <taxon>Tylenchoidea</taxon>
        <taxon>Heteroderidae</taxon>
        <taxon>Heteroderinae</taxon>
        <taxon>Heterodera</taxon>
    </lineage>
</organism>
<proteinExistence type="predicted"/>
<comment type="caution">
    <text evidence="1">The sequence shown here is derived from an EMBL/GenBank/DDBJ whole genome shotgun (WGS) entry which is preliminary data.</text>
</comment>
<reference evidence="1 2" key="1">
    <citation type="submission" date="2024-10" db="EMBL/GenBank/DDBJ databases">
        <authorList>
            <person name="Kim D."/>
        </authorList>
    </citation>
    <scope>NUCLEOTIDE SEQUENCE [LARGE SCALE GENOMIC DNA]</scope>
    <source>
        <strain evidence="1">BH-2024</strain>
    </source>
</reference>
<name>A0ABD2KPB1_9BILA</name>
<dbReference type="Proteomes" id="UP001620626">
    <property type="component" value="Unassembled WGS sequence"/>
</dbReference>
<accession>A0ABD2KPB1</accession>